<keyword evidence="4" id="KW-0963">Cytoplasm</keyword>
<sequence>MQIDADPQEDQQNAPDTNYIVENPTLDLEQYATSYSGLMRIERLQFIAEHCPQLRVEALKMALTFVQRTFNVDTYEEIHRKLTEATREVQGVPDTVPEGGIVPPPLDSAWAESTRKKALLKLEKLDTDLKNYKGNSIKESIRRGHDDLGDHYLDCGDLSNALKCYSRARDYCTSAKHVINMCLNVIKVSVYLQNWSHVLSYVNKAESTPEIAEQRGERDSQNQAVLTKLKCAAGLAELASRKYKPAAKCFLQASFDHCDCPEVSTTLLFVLIYNISFKLFLELEPQIRDIIFKFYESKYASCLKLLDEMKDNLLLDMYLAPHVKTLYSQIRNRALIQYFSPYVSADMTKMAQAFNTTVAALEDELTQLILEGLINARIDSHSKILYARDVDQRSTTFEKSLHMGKEFQRRAKAMILRAAVLRNQIHVKSPPREGSQGELTPANSQTRMSTNM</sequence>
<proteinExistence type="inferred from homology"/>
<dbReference type="PROSITE" id="PS50250">
    <property type="entry name" value="PCI"/>
    <property type="match status" value="1"/>
</dbReference>
<reference evidence="9" key="1">
    <citation type="submission" date="2019-06" db="EMBL/GenBank/DDBJ databases">
        <authorList>
            <consortium name="Wellcome Sanger Institute Data Sharing"/>
        </authorList>
    </citation>
    <scope>NUCLEOTIDE SEQUENCE [LARGE SCALE GENOMIC DNA]</scope>
</reference>
<dbReference type="Proteomes" id="UP000472271">
    <property type="component" value="Chromosome 8"/>
</dbReference>
<dbReference type="PANTHER" id="PTHR14145">
    <property type="entry name" value="26S PROTESOME SUBUNIT 6"/>
    <property type="match status" value="1"/>
</dbReference>
<evidence type="ECO:0000256" key="5">
    <source>
        <dbReference type="ARBA" id="ARBA00022790"/>
    </source>
</evidence>
<dbReference type="Gene3D" id="1.25.40.570">
    <property type="match status" value="1"/>
</dbReference>
<reference evidence="9" key="3">
    <citation type="submission" date="2025-09" db="UniProtKB">
        <authorList>
            <consortium name="Ensembl"/>
        </authorList>
    </citation>
    <scope>IDENTIFICATION</scope>
</reference>
<dbReference type="Pfam" id="PF21151">
    <property type="entry name" value="CSN1_C"/>
    <property type="match status" value="1"/>
</dbReference>
<keyword evidence="6" id="KW-0539">Nucleus</keyword>
<dbReference type="GO" id="GO:0008180">
    <property type="term" value="C:COP9 signalosome"/>
    <property type="evidence" value="ECO:0007669"/>
    <property type="project" value="UniProtKB-KW"/>
</dbReference>
<name>A0A672ZX68_9TELE</name>
<evidence type="ECO:0000259" key="8">
    <source>
        <dbReference type="PROSITE" id="PS50250"/>
    </source>
</evidence>
<dbReference type="InterPro" id="IPR019585">
    <property type="entry name" value="Rpn7/CSN1"/>
</dbReference>
<dbReference type="SMART" id="SM00088">
    <property type="entry name" value="PINT"/>
    <property type="match status" value="1"/>
</dbReference>
<dbReference type="InterPro" id="IPR048624">
    <property type="entry name" value="CSN1_C"/>
</dbReference>
<feature type="compositionally biased region" description="Polar residues" evidence="7">
    <location>
        <begin position="437"/>
        <end position="452"/>
    </location>
</feature>
<evidence type="ECO:0000256" key="6">
    <source>
        <dbReference type="ARBA" id="ARBA00023242"/>
    </source>
</evidence>
<dbReference type="GO" id="GO:0005737">
    <property type="term" value="C:cytoplasm"/>
    <property type="evidence" value="ECO:0007669"/>
    <property type="project" value="UniProtKB-SubCell"/>
</dbReference>
<reference evidence="9" key="2">
    <citation type="submission" date="2025-08" db="UniProtKB">
        <authorList>
            <consortium name="Ensembl"/>
        </authorList>
    </citation>
    <scope>IDENTIFICATION</scope>
</reference>
<comment type="subcellular location">
    <subcellularLocation>
        <location evidence="2">Cytoplasm</location>
    </subcellularLocation>
    <subcellularLocation>
        <location evidence="1">Nucleus</location>
    </subcellularLocation>
</comment>
<evidence type="ECO:0000256" key="4">
    <source>
        <dbReference type="ARBA" id="ARBA00022490"/>
    </source>
</evidence>
<keyword evidence="10" id="KW-1185">Reference proteome</keyword>
<evidence type="ECO:0000256" key="7">
    <source>
        <dbReference type="SAM" id="MobiDB-lite"/>
    </source>
</evidence>
<accession>A0A672ZX68</accession>
<evidence type="ECO:0000313" key="10">
    <source>
        <dbReference type="Proteomes" id="UP000472271"/>
    </source>
</evidence>
<evidence type="ECO:0000256" key="1">
    <source>
        <dbReference type="ARBA" id="ARBA00004123"/>
    </source>
</evidence>
<dbReference type="InterPro" id="IPR000717">
    <property type="entry name" value="PCI_dom"/>
</dbReference>
<dbReference type="AlphaFoldDB" id="A0A672ZX68"/>
<dbReference type="InterPro" id="IPR045135">
    <property type="entry name" value="Rpn7_N"/>
</dbReference>
<gene>
    <name evidence="9" type="primary">gps1</name>
</gene>
<dbReference type="Ensembl" id="ENSSORT00005022527.1">
    <property type="protein sequence ID" value="ENSSORP00005021875.1"/>
    <property type="gene ID" value="ENSSORG00005010436.1"/>
</dbReference>
<feature type="domain" description="PCI" evidence="8">
    <location>
        <begin position="220"/>
        <end position="392"/>
    </location>
</feature>
<comment type="similarity">
    <text evidence="3">Belongs to the CSN1 family.</text>
</comment>
<protein>
    <recommendedName>
        <fullName evidence="8">PCI domain-containing protein</fullName>
    </recommendedName>
</protein>
<dbReference type="Pfam" id="PF01399">
    <property type="entry name" value="PCI"/>
    <property type="match status" value="1"/>
</dbReference>
<evidence type="ECO:0000256" key="2">
    <source>
        <dbReference type="ARBA" id="ARBA00004496"/>
    </source>
</evidence>
<dbReference type="InterPro" id="IPR036390">
    <property type="entry name" value="WH_DNA-bd_sf"/>
</dbReference>
<dbReference type="Pfam" id="PF10602">
    <property type="entry name" value="RPN7"/>
    <property type="match status" value="1"/>
</dbReference>
<keyword evidence="5" id="KW-0736">Signalosome</keyword>
<dbReference type="SUPFAM" id="SSF46785">
    <property type="entry name" value="Winged helix' DNA-binding domain"/>
    <property type="match status" value="1"/>
</dbReference>
<dbReference type="PANTHER" id="PTHR14145:SF2">
    <property type="entry name" value="COP9 SIGNALOSOME COMPLEX SUBUNIT 1"/>
    <property type="match status" value="1"/>
</dbReference>
<feature type="region of interest" description="Disordered" evidence="7">
    <location>
        <begin position="426"/>
        <end position="452"/>
    </location>
</feature>
<organism evidence="9 10">
    <name type="scientific">Sphaeramia orbicularis</name>
    <name type="common">orbiculate cardinalfish</name>
    <dbReference type="NCBI Taxonomy" id="375764"/>
    <lineage>
        <taxon>Eukaryota</taxon>
        <taxon>Metazoa</taxon>
        <taxon>Chordata</taxon>
        <taxon>Craniata</taxon>
        <taxon>Vertebrata</taxon>
        <taxon>Euteleostomi</taxon>
        <taxon>Actinopterygii</taxon>
        <taxon>Neopterygii</taxon>
        <taxon>Teleostei</taxon>
        <taxon>Neoteleostei</taxon>
        <taxon>Acanthomorphata</taxon>
        <taxon>Gobiaria</taxon>
        <taxon>Kurtiformes</taxon>
        <taxon>Apogonoidei</taxon>
        <taxon>Apogonidae</taxon>
        <taxon>Apogoninae</taxon>
        <taxon>Sphaeramia</taxon>
    </lineage>
</organism>
<evidence type="ECO:0000256" key="3">
    <source>
        <dbReference type="ARBA" id="ARBA00008793"/>
    </source>
</evidence>
<evidence type="ECO:0000313" key="9">
    <source>
        <dbReference type="Ensembl" id="ENSSORP00005021875.1"/>
    </source>
</evidence>